<name>A0AAD7I0A9_9AGAR</name>
<dbReference type="InterPro" id="IPR003615">
    <property type="entry name" value="HNH_nuc"/>
</dbReference>
<feature type="region of interest" description="Disordered" evidence="1">
    <location>
        <begin position="248"/>
        <end position="340"/>
    </location>
</feature>
<feature type="domain" description="HNH nuclease" evidence="2">
    <location>
        <begin position="53"/>
        <end position="115"/>
    </location>
</feature>
<keyword evidence="4" id="KW-1185">Reference proteome</keyword>
<evidence type="ECO:0000259" key="2">
    <source>
        <dbReference type="Pfam" id="PF13391"/>
    </source>
</evidence>
<reference evidence="3" key="1">
    <citation type="submission" date="2023-03" db="EMBL/GenBank/DDBJ databases">
        <title>Massive genome expansion in bonnet fungi (Mycena s.s.) driven by repeated elements and novel gene families across ecological guilds.</title>
        <authorList>
            <consortium name="Lawrence Berkeley National Laboratory"/>
            <person name="Harder C.B."/>
            <person name="Miyauchi S."/>
            <person name="Viragh M."/>
            <person name="Kuo A."/>
            <person name="Thoen E."/>
            <person name="Andreopoulos B."/>
            <person name="Lu D."/>
            <person name="Skrede I."/>
            <person name="Drula E."/>
            <person name="Henrissat B."/>
            <person name="Morin E."/>
            <person name="Kohler A."/>
            <person name="Barry K."/>
            <person name="LaButti K."/>
            <person name="Morin E."/>
            <person name="Salamov A."/>
            <person name="Lipzen A."/>
            <person name="Mereny Z."/>
            <person name="Hegedus B."/>
            <person name="Baldrian P."/>
            <person name="Stursova M."/>
            <person name="Weitz H."/>
            <person name="Taylor A."/>
            <person name="Grigoriev I.V."/>
            <person name="Nagy L.G."/>
            <person name="Martin F."/>
            <person name="Kauserud H."/>
        </authorList>
    </citation>
    <scope>NUCLEOTIDE SEQUENCE</scope>
    <source>
        <strain evidence="3">CBHHK188m</strain>
    </source>
</reference>
<dbReference type="EMBL" id="JARJLG010000178">
    <property type="protein sequence ID" value="KAJ7732061.1"/>
    <property type="molecule type" value="Genomic_DNA"/>
</dbReference>
<evidence type="ECO:0000313" key="3">
    <source>
        <dbReference type="EMBL" id="KAJ7732061.1"/>
    </source>
</evidence>
<evidence type="ECO:0000313" key="4">
    <source>
        <dbReference type="Proteomes" id="UP001215280"/>
    </source>
</evidence>
<sequence length="357" mass="40003">MSYHDPQPSVFDDDDVEDRDSLSSSEDEHSDKAPSLKPPSNKLVQVSPNGRRCIVTNEEKPLVTIDAAHLLPRATPHELLTRLEFKFGLKYRQMHINTTRNMVFLRVDHHRSFDHLGFILLPSHEVIAALEEFTDNPRNKTYKQHLTQKVFEYRMVPLQLSKDKCGIFRLDISTGAHQQIFPLENPTAFPIIVSHANPFFVVANAGPKLASGFDLLDTAVRGDKNIRADLSAVVVLWSRWSSAQPTAEWMNTPYQRRGRGGRDQRKGRTRHGKGDSSAPRRDPSPAGRRRRAKDSSLGLGPDEGAGQGRPTYGLPELEVDGHSGSTPSEALTEDAVQSVGHLERTVFLQKWLEGDHS</sequence>
<dbReference type="AlphaFoldDB" id="A0AAD7I0A9"/>
<dbReference type="Pfam" id="PF13391">
    <property type="entry name" value="HNH_2"/>
    <property type="match status" value="1"/>
</dbReference>
<gene>
    <name evidence="3" type="ORF">DFH07DRAFT_846707</name>
</gene>
<feature type="compositionally biased region" description="Basic and acidic residues" evidence="1">
    <location>
        <begin position="260"/>
        <end position="283"/>
    </location>
</feature>
<proteinExistence type="predicted"/>
<comment type="caution">
    <text evidence="3">The sequence shown here is derived from an EMBL/GenBank/DDBJ whole genome shotgun (WGS) entry which is preliminary data.</text>
</comment>
<feature type="region of interest" description="Disordered" evidence="1">
    <location>
        <begin position="1"/>
        <end position="45"/>
    </location>
</feature>
<evidence type="ECO:0000256" key="1">
    <source>
        <dbReference type="SAM" id="MobiDB-lite"/>
    </source>
</evidence>
<dbReference type="Proteomes" id="UP001215280">
    <property type="component" value="Unassembled WGS sequence"/>
</dbReference>
<protein>
    <recommendedName>
        <fullName evidence="2">HNH nuclease domain-containing protein</fullName>
    </recommendedName>
</protein>
<organism evidence="3 4">
    <name type="scientific">Mycena maculata</name>
    <dbReference type="NCBI Taxonomy" id="230809"/>
    <lineage>
        <taxon>Eukaryota</taxon>
        <taxon>Fungi</taxon>
        <taxon>Dikarya</taxon>
        <taxon>Basidiomycota</taxon>
        <taxon>Agaricomycotina</taxon>
        <taxon>Agaricomycetes</taxon>
        <taxon>Agaricomycetidae</taxon>
        <taxon>Agaricales</taxon>
        <taxon>Marasmiineae</taxon>
        <taxon>Mycenaceae</taxon>
        <taxon>Mycena</taxon>
    </lineage>
</organism>
<accession>A0AAD7I0A9</accession>